<name>A0A0K0D901_ANGCA</name>
<dbReference type="AlphaFoldDB" id="A0A0K0D901"/>
<reference evidence="1" key="1">
    <citation type="submission" date="2012-09" db="EMBL/GenBank/DDBJ databases">
        <authorList>
            <person name="Martin A.A."/>
        </authorList>
    </citation>
    <scope>NUCLEOTIDE SEQUENCE</scope>
</reference>
<keyword evidence="1" id="KW-1185">Reference proteome</keyword>
<reference evidence="2" key="2">
    <citation type="submission" date="2017-02" db="UniProtKB">
        <authorList>
            <consortium name="WormBaseParasite"/>
        </authorList>
    </citation>
    <scope>IDENTIFICATION</scope>
</reference>
<proteinExistence type="predicted"/>
<sequence>MNDLGHLWCHEGEKKIYSPKQCPEGTMECFKFTCHESKVISVAGEFVARGCGVSLLTSAVGLPNESCYQALQICQGLFGTADCRTCSDKHMCNSDVVTTSLSFSLLLVIVVPIF</sequence>
<evidence type="ECO:0000313" key="1">
    <source>
        <dbReference type="Proteomes" id="UP000035642"/>
    </source>
</evidence>
<accession>A0A0K0D901</accession>
<evidence type="ECO:0000313" key="2">
    <source>
        <dbReference type="WBParaSite" id="ACAC_0000654601-mRNA-1"/>
    </source>
</evidence>
<organism evidence="1 2">
    <name type="scientific">Angiostrongylus cantonensis</name>
    <name type="common">Rat lungworm</name>
    <dbReference type="NCBI Taxonomy" id="6313"/>
    <lineage>
        <taxon>Eukaryota</taxon>
        <taxon>Metazoa</taxon>
        <taxon>Ecdysozoa</taxon>
        <taxon>Nematoda</taxon>
        <taxon>Chromadorea</taxon>
        <taxon>Rhabditida</taxon>
        <taxon>Rhabditina</taxon>
        <taxon>Rhabditomorpha</taxon>
        <taxon>Strongyloidea</taxon>
        <taxon>Metastrongylidae</taxon>
        <taxon>Angiostrongylus</taxon>
    </lineage>
</organism>
<dbReference type="WBParaSite" id="ACAC_0000654601-mRNA-1">
    <property type="protein sequence ID" value="ACAC_0000654601-mRNA-1"/>
    <property type="gene ID" value="ACAC_0000654601"/>
</dbReference>
<dbReference type="Proteomes" id="UP000035642">
    <property type="component" value="Unassembled WGS sequence"/>
</dbReference>
<protein>
    <submittedName>
        <fullName evidence="2">UPAR/Ly6 domain-containing protein</fullName>
    </submittedName>
</protein>